<keyword evidence="4 14" id="KW-0645">Protease</keyword>
<evidence type="ECO:0000313" key="19">
    <source>
        <dbReference type="Proteomes" id="UP000305067"/>
    </source>
</evidence>
<comment type="cofactor">
    <cofactor evidence="1">
        <name>Zn(2+)</name>
        <dbReference type="ChEBI" id="CHEBI:29105"/>
    </cofactor>
</comment>
<dbReference type="GO" id="GO:0005789">
    <property type="term" value="C:endoplasmic reticulum membrane"/>
    <property type="evidence" value="ECO:0007669"/>
    <property type="project" value="UniProtKB-SubCell"/>
</dbReference>
<keyword evidence="9 14" id="KW-0862">Zinc</keyword>
<evidence type="ECO:0000313" key="18">
    <source>
        <dbReference type="EMBL" id="TFK98443.1"/>
    </source>
</evidence>
<comment type="similarity">
    <text evidence="3 14">Belongs to the peptidase M28 family.</text>
</comment>
<keyword evidence="7 14" id="KW-0378">Hydrolase</keyword>
<keyword evidence="8" id="KW-0256">Endoplasmic reticulum</keyword>
<feature type="transmembrane region" description="Helical" evidence="15">
    <location>
        <begin position="434"/>
        <end position="456"/>
    </location>
</feature>
<dbReference type="OrthoDB" id="76293at2759"/>
<dbReference type="InterPro" id="IPR045175">
    <property type="entry name" value="M28_fam"/>
</dbReference>
<dbReference type="GO" id="GO:0008235">
    <property type="term" value="F:metalloexopeptidase activity"/>
    <property type="evidence" value="ECO:0007669"/>
    <property type="project" value="InterPro"/>
</dbReference>
<dbReference type="STRING" id="1884261.A0A5C3QJC9"/>
<evidence type="ECO:0000256" key="5">
    <source>
        <dbReference type="ARBA" id="ARBA00022692"/>
    </source>
</evidence>
<organism evidence="18 19">
    <name type="scientific">Pterulicium gracile</name>
    <dbReference type="NCBI Taxonomy" id="1884261"/>
    <lineage>
        <taxon>Eukaryota</taxon>
        <taxon>Fungi</taxon>
        <taxon>Dikarya</taxon>
        <taxon>Basidiomycota</taxon>
        <taxon>Agaricomycotina</taxon>
        <taxon>Agaricomycetes</taxon>
        <taxon>Agaricomycetidae</taxon>
        <taxon>Agaricales</taxon>
        <taxon>Pleurotineae</taxon>
        <taxon>Pterulaceae</taxon>
        <taxon>Pterulicium</taxon>
    </lineage>
</organism>
<dbReference type="SUPFAM" id="SSF53187">
    <property type="entry name" value="Zn-dependent exopeptidases"/>
    <property type="match status" value="1"/>
</dbReference>
<proteinExistence type="inferred from homology"/>
<dbReference type="Pfam" id="PF04389">
    <property type="entry name" value="Peptidase_M28"/>
    <property type="match status" value="1"/>
</dbReference>
<feature type="transmembrane region" description="Helical" evidence="15">
    <location>
        <begin position="599"/>
        <end position="620"/>
    </location>
</feature>
<evidence type="ECO:0000256" key="12">
    <source>
        <dbReference type="ARBA" id="ARBA00023136"/>
    </source>
</evidence>
<evidence type="ECO:0000256" key="4">
    <source>
        <dbReference type="ARBA" id="ARBA00022670"/>
    </source>
</evidence>
<evidence type="ECO:0000256" key="2">
    <source>
        <dbReference type="ARBA" id="ARBA00004477"/>
    </source>
</evidence>
<dbReference type="AlphaFoldDB" id="A0A5C3QJC9"/>
<evidence type="ECO:0000256" key="1">
    <source>
        <dbReference type="ARBA" id="ARBA00001947"/>
    </source>
</evidence>
<dbReference type="PANTHER" id="PTHR12147:SF22">
    <property type="entry name" value="ENDOPLASMIC RETICULUM METALLOPEPTIDASE 1"/>
    <property type="match status" value="1"/>
</dbReference>
<evidence type="ECO:0000256" key="13">
    <source>
        <dbReference type="ARBA" id="ARBA00023180"/>
    </source>
</evidence>
<feature type="transmembrane region" description="Helical" evidence="15">
    <location>
        <begin position="632"/>
        <end position="649"/>
    </location>
</feature>
<evidence type="ECO:0000256" key="11">
    <source>
        <dbReference type="ARBA" id="ARBA00023049"/>
    </source>
</evidence>
<dbReference type="GO" id="GO:0006508">
    <property type="term" value="P:proteolysis"/>
    <property type="evidence" value="ECO:0007669"/>
    <property type="project" value="UniProtKB-KW"/>
</dbReference>
<sequence>MARLESKARGEIPSIIRGLLVVLPVLVLSSYLAYLQHSTLPKPIEEQYHPLTSHPQLSERAILAHAKHLSEGIGYRTVGTREHALGDAWMVEQVEDVKRRCEEMVKKSGGKRKLECEVWRQEGSGKHRFDIMGKRLYKSYSSLSNIILRISSGTPQSKEHAVLVNAHVDSTLPSPGAADDALPVGVMLECARVLVESEEWEPRWAIVFLFNNAEESLQDGSHLYSTQHETASTVRAVINLEAAGTTGRELLFQATSEEMIQAYSQVPRPFGTIFANDIFSSGILLSDTDFRQFELYLNVTGLDMAVVGNSYLYHMRKDLVENIGPGVAQHMAENTLSLLTHLSTSPHSPIPSLLSAGYTKPSTTFFSHIGMFIVYSFERARVMYAALVLGVVGLIAVTSIGPGRSLSGGKKGSGEKSASGGETKSKTLLKAAGTAVLSALGAVVSANAAAVIMDWGLGKGMSWFRNEYFGVVLYGPVAVFGSLLPLAILPPTHERALLLATIALQSLIALNVQVVFNAGSAALLFVSALPMFGAVCVEEVVTRLSVGKEAGGKDGRVPLWVYALGMASPFMTGTLMMLGVIEFFAPLTGRMGASIPADSIIATIVSAIGTMSLPLLPAFMSRFGRRTLRRSIAVMGVVSAVLMAIFARMEVYDSMHQRRVFIVHYEDIHTHVHSLHMAASDGAPGFEDLVHGVAGQFGTGDVVVLKMTEYVTELDPLYPFSALLAPYKLALPEKMSTPFEGNFGVTAVEDEIDVENGTRRLVLRVDHPGVIWTVIAFDAHVLAWSLDDNPPDEHTRHHIKEASFYGVDTYDVSLLIKLHSAPSPPTPPASDMPGNLPARPTRLRVDFTGIREQAMWPGKKAEKEKGGDAMVLFERLDEWLEGTMRGTVDGTMLGVVGGSVLV</sequence>
<evidence type="ECO:0000256" key="3">
    <source>
        <dbReference type="ARBA" id="ARBA00010918"/>
    </source>
</evidence>
<dbReference type="PANTHER" id="PTHR12147">
    <property type="entry name" value="METALLOPEPTIDASE M28 FAMILY MEMBER"/>
    <property type="match status" value="1"/>
</dbReference>
<evidence type="ECO:0000256" key="6">
    <source>
        <dbReference type="ARBA" id="ARBA00022723"/>
    </source>
</evidence>
<feature type="domain" description="Peptidase M28" evidence="16">
    <location>
        <begin position="145"/>
        <end position="337"/>
    </location>
</feature>
<evidence type="ECO:0000259" key="17">
    <source>
        <dbReference type="Pfam" id="PF22249"/>
    </source>
</evidence>
<keyword evidence="11" id="KW-0482">Metalloprotease</keyword>
<evidence type="ECO:0000259" key="16">
    <source>
        <dbReference type="Pfam" id="PF04389"/>
    </source>
</evidence>
<keyword evidence="5 15" id="KW-0812">Transmembrane</keyword>
<feature type="domain" description="Endoplasmic reticulum metallopeptidase 1/1-A TM" evidence="17">
    <location>
        <begin position="426"/>
        <end position="643"/>
    </location>
</feature>
<feature type="transmembrane region" description="Helical" evidence="15">
    <location>
        <begin position="496"/>
        <end position="516"/>
    </location>
</feature>
<dbReference type="EC" id="3.4.-.-" evidence="14"/>
<dbReference type="InterPro" id="IPR048024">
    <property type="entry name" value="Fxna-like_M28_dom"/>
</dbReference>
<keyword evidence="19" id="KW-1185">Reference proteome</keyword>
<keyword evidence="13" id="KW-0325">Glycoprotein</keyword>
<keyword evidence="10 15" id="KW-1133">Transmembrane helix</keyword>
<feature type="transmembrane region" description="Helical" evidence="15">
    <location>
        <begin position="12"/>
        <end position="34"/>
    </location>
</feature>
<evidence type="ECO:0000256" key="8">
    <source>
        <dbReference type="ARBA" id="ARBA00022824"/>
    </source>
</evidence>
<feature type="transmembrane region" description="Helical" evidence="15">
    <location>
        <begin position="561"/>
        <end position="587"/>
    </location>
</feature>
<evidence type="ECO:0000256" key="7">
    <source>
        <dbReference type="ARBA" id="ARBA00022801"/>
    </source>
</evidence>
<evidence type="ECO:0000256" key="15">
    <source>
        <dbReference type="SAM" id="Phobius"/>
    </source>
</evidence>
<feature type="transmembrane region" description="Helical" evidence="15">
    <location>
        <begin position="468"/>
        <end position="489"/>
    </location>
</feature>
<gene>
    <name evidence="18" type="ORF">BDV98DRAFT_572690</name>
</gene>
<reference evidence="18 19" key="1">
    <citation type="journal article" date="2019" name="Nat. Ecol. Evol.">
        <title>Megaphylogeny resolves global patterns of mushroom evolution.</title>
        <authorList>
            <person name="Varga T."/>
            <person name="Krizsan K."/>
            <person name="Foldi C."/>
            <person name="Dima B."/>
            <person name="Sanchez-Garcia M."/>
            <person name="Sanchez-Ramirez S."/>
            <person name="Szollosi G.J."/>
            <person name="Szarkandi J.G."/>
            <person name="Papp V."/>
            <person name="Albert L."/>
            <person name="Andreopoulos W."/>
            <person name="Angelini C."/>
            <person name="Antonin V."/>
            <person name="Barry K.W."/>
            <person name="Bougher N.L."/>
            <person name="Buchanan P."/>
            <person name="Buyck B."/>
            <person name="Bense V."/>
            <person name="Catcheside P."/>
            <person name="Chovatia M."/>
            <person name="Cooper J."/>
            <person name="Damon W."/>
            <person name="Desjardin D."/>
            <person name="Finy P."/>
            <person name="Geml J."/>
            <person name="Haridas S."/>
            <person name="Hughes K."/>
            <person name="Justo A."/>
            <person name="Karasinski D."/>
            <person name="Kautmanova I."/>
            <person name="Kiss B."/>
            <person name="Kocsube S."/>
            <person name="Kotiranta H."/>
            <person name="LaButti K.M."/>
            <person name="Lechner B.E."/>
            <person name="Liimatainen K."/>
            <person name="Lipzen A."/>
            <person name="Lukacs Z."/>
            <person name="Mihaltcheva S."/>
            <person name="Morgado L.N."/>
            <person name="Niskanen T."/>
            <person name="Noordeloos M.E."/>
            <person name="Ohm R.A."/>
            <person name="Ortiz-Santana B."/>
            <person name="Ovrebo C."/>
            <person name="Racz N."/>
            <person name="Riley R."/>
            <person name="Savchenko A."/>
            <person name="Shiryaev A."/>
            <person name="Soop K."/>
            <person name="Spirin V."/>
            <person name="Szebenyi C."/>
            <person name="Tomsovsky M."/>
            <person name="Tulloss R.E."/>
            <person name="Uehling J."/>
            <person name="Grigoriev I.V."/>
            <person name="Vagvolgyi C."/>
            <person name="Papp T."/>
            <person name="Martin F.M."/>
            <person name="Miettinen O."/>
            <person name="Hibbett D.S."/>
            <person name="Nagy L.G."/>
        </authorList>
    </citation>
    <scope>NUCLEOTIDE SEQUENCE [LARGE SCALE GENOMIC DNA]</scope>
    <source>
        <strain evidence="18 19">CBS 309.79</strain>
    </source>
</reference>
<dbReference type="Pfam" id="PF22249">
    <property type="entry name" value="ERMP1-TM"/>
    <property type="match status" value="1"/>
</dbReference>
<name>A0A5C3QJC9_9AGAR</name>
<dbReference type="InterPro" id="IPR053974">
    <property type="entry name" value="ERMP1_1-A_TM"/>
</dbReference>
<comment type="subcellular location">
    <subcellularLocation>
        <location evidence="2">Endoplasmic reticulum membrane</location>
        <topology evidence="2">Multi-pass membrane protein</topology>
    </subcellularLocation>
</comment>
<evidence type="ECO:0000256" key="9">
    <source>
        <dbReference type="ARBA" id="ARBA00022833"/>
    </source>
</evidence>
<evidence type="ECO:0000256" key="10">
    <source>
        <dbReference type="ARBA" id="ARBA00022989"/>
    </source>
</evidence>
<keyword evidence="6 14" id="KW-0479">Metal-binding</keyword>
<dbReference type="Gene3D" id="3.40.630.10">
    <property type="entry name" value="Zn peptidases"/>
    <property type="match status" value="1"/>
</dbReference>
<dbReference type="CDD" id="cd03875">
    <property type="entry name" value="M28_Fxna_like"/>
    <property type="match status" value="1"/>
</dbReference>
<keyword evidence="12 15" id="KW-0472">Membrane</keyword>
<feature type="transmembrane region" description="Helical" evidence="15">
    <location>
        <begin position="522"/>
        <end position="541"/>
    </location>
</feature>
<feature type="transmembrane region" description="Helical" evidence="15">
    <location>
        <begin position="382"/>
        <end position="401"/>
    </location>
</feature>
<dbReference type="GO" id="GO:0046872">
    <property type="term" value="F:metal ion binding"/>
    <property type="evidence" value="ECO:0007669"/>
    <property type="project" value="UniProtKB-KW"/>
</dbReference>
<dbReference type="Proteomes" id="UP000305067">
    <property type="component" value="Unassembled WGS sequence"/>
</dbReference>
<dbReference type="InterPro" id="IPR007484">
    <property type="entry name" value="Peptidase_M28"/>
</dbReference>
<accession>A0A5C3QJC9</accession>
<dbReference type="FunFam" id="3.40.630.10:FF:000008">
    <property type="entry name" value="Endoplasmic reticulum metallopeptidase 1"/>
    <property type="match status" value="1"/>
</dbReference>
<protein>
    <recommendedName>
        <fullName evidence="14">Peptide hydrolase</fullName>
        <ecNumber evidence="14">3.4.-.-</ecNumber>
    </recommendedName>
</protein>
<dbReference type="EMBL" id="ML178839">
    <property type="protein sequence ID" value="TFK98443.1"/>
    <property type="molecule type" value="Genomic_DNA"/>
</dbReference>
<evidence type="ECO:0000256" key="14">
    <source>
        <dbReference type="RuleBase" id="RU361240"/>
    </source>
</evidence>